<comment type="caution">
    <text evidence="1">The sequence shown here is derived from an EMBL/GenBank/DDBJ whole genome shotgun (WGS) entry which is preliminary data.</text>
</comment>
<dbReference type="AlphaFoldDB" id="A0A813IB56"/>
<evidence type="ECO:0000313" key="2">
    <source>
        <dbReference type="Proteomes" id="UP000626109"/>
    </source>
</evidence>
<dbReference type="EMBL" id="CAJNNW010006082">
    <property type="protein sequence ID" value="CAE8647996.1"/>
    <property type="molecule type" value="Genomic_DNA"/>
</dbReference>
<gene>
    <name evidence="1" type="ORF">PGLA2088_LOCUS6169</name>
</gene>
<dbReference type="Proteomes" id="UP000626109">
    <property type="component" value="Unassembled WGS sequence"/>
</dbReference>
<reference evidence="1" key="1">
    <citation type="submission" date="2021-02" db="EMBL/GenBank/DDBJ databases">
        <authorList>
            <person name="Dougan E. K."/>
            <person name="Rhodes N."/>
            <person name="Thang M."/>
            <person name="Chan C."/>
        </authorList>
    </citation>
    <scope>NUCLEOTIDE SEQUENCE</scope>
</reference>
<protein>
    <submittedName>
        <fullName evidence="1">Uncharacterized protein</fullName>
    </submittedName>
</protein>
<accession>A0A813IB56</accession>
<proteinExistence type="predicted"/>
<name>A0A813IB56_POLGL</name>
<sequence length="117" mass="13098">MASDSELLVIRESLEVYNATAALLRVAGQAVRNCPGHEAMNVALDDARQALEDVAQRSGPFSKMEQVWDDFFVVYRHLLRYHMSEMLAAGDGTTLNYVHNDVISRGRDLGMLLIFVL</sequence>
<evidence type="ECO:0000313" key="1">
    <source>
        <dbReference type="EMBL" id="CAE8647996.1"/>
    </source>
</evidence>
<organism evidence="1 2">
    <name type="scientific">Polarella glacialis</name>
    <name type="common">Dinoflagellate</name>
    <dbReference type="NCBI Taxonomy" id="89957"/>
    <lineage>
        <taxon>Eukaryota</taxon>
        <taxon>Sar</taxon>
        <taxon>Alveolata</taxon>
        <taxon>Dinophyceae</taxon>
        <taxon>Suessiales</taxon>
        <taxon>Suessiaceae</taxon>
        <taxon>Polarella</taxon>
    </lineage>
</organism>